<dbReference type="OrthoDB" id="10320498at2759"/>
<accession>A0A061D4E1</accession>
<sequence>MVYTSLTAIPRNVKEGIDWLVALKGDDPAKNLKAISEAVYNFLADKPVGKLDLPALEKAKLISKGFLRRQVLNDQPFVKELLGKFNGSIHKEYYKYLSFVYDIAESEYENIIESRGETAETVEDNITKVVHATEMFLDDVKNSDKYTSAYTPEATWNASCSKDPEVCAMVFVGIAPMLYTGLRFLKDTCTSAILEGERSMGEKRLGSVLEALGYNEQLRRSKMGGSDLNKALSGVDKDVLDIIYDFAGFWAFY</sequence>
<evidence type="ECO:0000313" key="1">
    <source>
        <dbReference type="EMBL" id="CDR93794.1"/>
    </source>
</evidence>
<organism evidence="1 2">
    <name type="scientific">Babesia bigemina</name>
    <dbReference type="NCBI Taxonomy" id="5866"/>
    <lineage>
        <taxon>Eukaryota</taxon>
        <taxon>Sar</taxon>
        <taxon>Alveolata</taxon>
        <taxon>Apicomplexa</taxon>
        <taxon>Aconoidasida</taxon>
        <taxon>Piroplasmida</taxon>
        <taxon>Babesiidae</taxon>
        <taxon>Babesia</taxon>
    </lineage>
</organism>
<dbReference type="VEuPathDB" id="PiroplasmaDB:BBBOND_0101230"/>
<keyword evidence="2" id="KW-1185">Reference proteome</keyword>
<reference evidence="2" key="1">
    <citation type="journal article" date="2014" name="Nucleic Acids Res.">
        <title>The evolutionary dynamics of variant antigen genes in Babesia reveal a history of genomic innovation underlying host-parasite interaction.</title>
        <authorList>
            <person name="Jackson A.P."/>
            <person name="Otto T.D."/>
            <person name="Darby A."/>
            <person name="Ramaprasad A."/>
            <person name="Xia D."/>
            <person name="Echaide I.E."/>
            <person name="Farber M."/>
            <person name="Gahlot S."/>
            <person name="Gamble J."/>
            <person name="Gupta D."/>
            <person name="Gupta Y."/>
            <person name="Jackson L."/>
            <person name="Malandrin L."/>
            <person name="Malas T.B."/>
            <person name="Moussa E."/>
            <person name="Nair M."/>
            <person name="Reid A.J."/>
            <person name="Sanders M."/>
            <person name="Sharma J."/>
            <person name="Tracey A."/>
            <person name="Quail M.A."/>
            <person name="Weir W."/>
            <person name="Wastling J.M."/>
            <person name="Hall N."/>
            <person name="Willadsen P."/>
            <person name="Lingelbach K."/>
            <person name="Shiels B."/>
            <person name="Tait A."/>
            <person name="Berriman M."/>
            <person name="Allred D.R."/>
            <person name="Pain A."/>
        </authorList>
    </citation>
    <scope>NUCLEOTIDE SEQUENCE [LARGE SCALE GENOMIC DNA]</scope>
    <source>
        <strain evidence="2">Bond</strain>
    </source>
</reference>
<gene>
    <name evidence="1" type="ORF">BBBOND_0101230</name>
</gene>
<dbReference type="AlphaFoldDB" id="A0A061D4E1"/>
<proteinExistence type="predicted"/>
<dbReference type="GeneID" id="24562335"/>
<dbReference type="KEGG" id="bbig:BBBOND_0101230"/>
<protein>
    <submittedName>
        <fullName evidence="1">Uncharacterized protein</fullName>
    </submittedName>
</protein>
<evidence type="ECO:0000313" key="2">
    <source>
        <dbReference type="Proteomes" id="UP000033188"/>
    </source>
</evidence>
<name>A0A061D4E1_BABBI</name>
<dbReference type="RefSeq" id="XP_012765980.1">
    <property type="nucleotide sequence ID" value="XM_012910526.1"/>
</dbReference>
<dbReference type="Proteomes" id="UP000033188">
    <property type="component" value="Chromosome 1"/>
</dbReference>
<dbReference type="EMBL" id="LK391707">
    <property type="protein sequence ID" value="CDR93794.1"/>
    <property type="molecule type" value="Genomic_DNA"/>
</dbReference>